<dbReference type="Gene3D" id="1.10.510.10">
    <property type="entry name" value="Transferase(Phosphotransferase) domain 1"/>
    <property type="match status" value="1"/>
</dbReference>
<dbReference type="GO" id="GO:0004674">
    <property type="term" value="F:protein serine/threonine kinase activity"/>
    <property type="evidence" value="ECO:0007669"/>
    <property type="project" value="UniProtKB-KW"/>
</dbReference>
<evidence type="ECO:0000313" key="7">
    <source>
        <dbReference type="EMBL" id="KJH52920.1"/>
    </source>
</evidence>
<evidence type="ECO:0000256" key="5">
    <source>
        <dbReference type="ARBA" id="ARBA00022840"/>
    </source>
</evidence>
<proteinExistence type="predicted"/>
<organism evidence="7 8">
    <name type="scientific">Dictyocaulus viviparus</name>
    <name type="common">Bovine lungworm</name>
    <dbReference type="NCBI Taxonomy" id="29172"/>
    <lineage>
        <taxon>Eukaryota</taxon>
        <taxon>Metazoa</taxon>
        <taxon>Ecdysozoa</taxon>
        <taxon>Nematoda</taxon>
        <taxon>Chromadorea</taxon>
        <taxon>Rhabditida</taxon>
        <taxon>Rhabditina</taxon>
        <taxon>Rhabditomorpha</taxon>
        <taxon>Strongyloidea</taxon>
        <taxon>Metastrongylidae</taxon>
        <taxon>Dictyocaulus</taxon>
    </lineage>
</organism>
<dbReference type="EMBL" id="KN716157">
    <property type="protein sequence ID" value="KJH52920.1"/>
    <property type="molecule type" value="Genomic_DNA"/>
</dbReference>
<evidence type="ECO:0000256" key="3">
    <source>
        <dbReference type="ARBA" id="ARBA00022741"/>
    </source>
</evidence>
<evidence type="ECO:0000313" key="8">
    <source>
        <dbReference type="Proteomes" id="UP000053766"/>
    </source>
</evidence>
<dbReference type="InterPro" id="IPR000719">
    <property type="entry name" value="Prot_kinase_dom"/>
</dbReference>
<dbReference type="PROSITE" id="PS50011">
    <property type="entry name" value="PROTEIN_KINASE_DOM"/>
    <property type="match status" value="1"/>
</dbReference>
<dbReference type="STRING" id="29172.A0A0D8Y864"/>
<evidence type="ECO:0000256" key="4">
    <source>
        <dbReference type="ARBA" id="ARBA00022777"/>
    </source>
</evidence>
<evidence type="ECO:0000259" key="6">
    <source>
        <dbReference type="PROSITE" id="PS50011"/>
    </source>
</evidence>
<accession>A0A0D8Y864</accession>
<name>A0A0D8Y864_DICVI</name>
<dbReference type="SMART" id="SM00220">
    <property type="entry name" value="S_TKc"/>
    <property type="match status" value="1"/>
</dbReference>
<dbReference type="PROSITE" id="PS00108">
    <property type="entry name" value="PROTEIN_KINASE_ST"/>
    <property type="match status" value="1"/>
</dbReference>
<reference evidence="8" key="2">
    <citation type="journal article" date="2016" name="Sci. Rep.">
        <title>Dictyocaulus viviparus genome, variome and transcriptome elucidate lungworm biology and support future intervention.</title>
        <authorList>
            <person name="McNulty S.N."/>
            <person name="Strube C."/>
            <person name="Rosa B.A."/>
            <person name="Martin J.C."/>
            <person name="Tyagi R."/>
            <person name="Choi Y.J."/>
            <person name="Wang Q."/>
            <person name="Hallsworth Pepin K."/>
            <person name="Zhang X."/>
            <person name="Ozersky P."/>
            <person name="Wilson R.K."/>
            <person name="Sternberg P.W."/>
            <person name="Gasser R.B."/>
            <person name="Mitreva M."/>
        </authorList>
    </citation>
    <scope>NUCLEOTIDE SEQUENCE [LARGE SCALE GENOMIC DNA]</scope>
    <source>
        <strain evidence="8">HannoverDv2000</strain>
    </source>
</reference>
<keyword evidence="8" id="KW-1185">Reference proteome</keyword>
<protein>
    <recommendedName>
        <fullName evidence="6">Protein kinase domain-containing protein</fullName>
    </recommendedName>
</protein>
<keyword evidence="2" id="KW-0808">Transferase</keyword>
<dbReference type="GO" id="GO:0035556">
    <property type="term" value="P:intracellular signal transduction"/>
    <property type="evidence" value="ECO:0007669"/>
    <property type="project" value="TreeGrafter"/>
</dbReference>
<dbReference type="GO" id="GO:0005524">
    <property type="term" value="F:ATP binding"/>
    <property type="evidence" value="ECO:0007669"/>
    <property type="project" value="UniProtKB-KW"/>
</dbReference>
<keyword evidence="5" id="KW-0067">ATP-binding</keyword>
<evidence type="ECO:0000256" key="2">
    <source>
        <dbReference type="ARBA" id="ARBA00022679"/>
    </source>
</evidence>
<keyword evidence="4" id="KW-0418">Kinase</keyword>
<dbReference type="Pfam" id="PF00069">
    <property type="entry name" value="Pkinase"/>
    <property type="match status" value="1"/>
</dbReference>
<gene>
    <name evidence="7" type="ORF">DICVIV_00789</name>
</gene>
<reference evidence="7 8" key="1">
    <citation type="submission" date="2013-11" db="EMBL/GenBank/DDBJ databases">
        <title>Draft genome of the bovine lungworm Dictyocaulus viviparus.</title>
        <authorList>
            <person name="Mitreva M."/>
        </authorList>
    </citation>
    <scope>NUCLEOTIDE SEQUENCE [LARGE SCALE GENOMIC DNA]</scope>
    <source>
        <strain evidence="7 8">HannoverDv2000</strain>
    </source>
</reference>
<dbReference type="InterPro" id="IPR008271">
    <property type="entry name" value="Ser/Thr_kinase_AS"/>
</dbReference>
<dbReference type="GO" id="GO:0005737">
    <property type="term" value="C:cytoplasm"/>
    <property type="evidence" value="ECO:0007669"/>
    <property type="project" value="TreeGrafter"/>
</dbReference>
<keyword evidence="3" id="KW-0547">Nucleotide-binding</keyword>
<sequence>MKSANSTLEAPQGVRMFRQLMEAVHYLHERNIVHRDIKLENILLDGNGDAKLADFGFARSRSFCGTRPYSAPQITVYKPYDSYAADWYALGIVLYTMLVGKWPKDNRPNLPRSSTITFPDSTPSPPCRRLIASLLDPVSQADRCWGTKSCDVNVLVSELRIVCHFEEIHDTLMDLPARLFPS</sequence>
<dbReference type="OrthoDB" id="541276at2759"/>
<dbReference type="InterPro" id="IPR011009">
    <property type="entry name" value="Kinase-like_dom_sf"/>
</dbReference>
<dbReference type="Proteomes" id="UP000053766">
    <property type="component" value="Unassembled WGS sequence"/>
</dbReference>
<feature type="domain" description="Protein kinase" evidence="6">
    <location>
        <begin position="1"/>
        <end position="182"/>
    </location>
</feature>
<dbReference type="SUPFAM" id="SSF56112">
    <property type="entry name" value="Protein kinase-like (PK-like)"/>
    <property type="match status" value="1"/>
</dbReference>
<dbReference type="PANTHER" id="PTHR24346:SF82">
    <property type="entry name" value="KP78A-RELATED"/>
    <property type="match status" value="1"/>
</dbReference>
<dbReference type="PANTHER" id="PTHR24346">
    <property type="entry name" value="MAP/MICROTUBULE AFFINITY-REGULATING KINASE"/>
    <property type="match status" value="1"/>
</dbReference>
<evidence type="ECO:0000256" key="1">
    <source>
        <dbReference type="ARBA" id="ARBA00022527"/>
    </source>
</evidence>
<dbReference type="AlphaFoldDB" id="A0A0D8Y864"/>
<keyword evidence="1" id="KW-0723">Serine/threonine-protein kinase</keyword>